<dbReference type="EMBL" id="SZPX01000007">
    <property type="protein sequence ID" value="TKI68722.1"/>
    <property type="molecule type" value="Genomic_DNA"/>
</dbReference>
<sequence length="160" mass="18235">MQDIFLEYKTLIVFLHVISAVVWVGGMIAMRYAAHYSFLEIESPQKRLERIVHALKRLFYIVIPFVVTLLVTAIFMIKGYSLSQSDFSALSHAKEGIWSIMFINLIVMILRRNRGEKMLNDGNMLGAKNQIEFIGKFMVPLNIILGITAIFLGTYISSSI</sequence>
<protein>
    <recommendedName>
        <fullName evidence="4">Copper resistance protein D domain-containing protein</fullName>
    </recommendedName>
</protein>
<keyword evidence="1" id="KW-1133">Transmembrane helix</keyword>
<organism evidence="2 3">
    <name type="scientific">Sulfurimonas crateris</name>
    <dbReference type="NCBI Taxonomy" id="2574727"/>
    <lineage>
        <taxon>Bacteria</taxon>
        <taxon>Pseudomonadati</taxon>
        <taxon>Campylobacterota</taxon>
        <taxon>Epsilonproteobacteria</taxon>
        <taxon>Campylobacterales</taxon>
        <taxon>Sulfurimonadaceae</taxon>
        <taxon>Sulfurimonas</taxon>
    </lineage>
</organism>
<dbReference type="AlphaFoldDB" id="A0A4U2Z5M3"/>
<evidence type="ECO:0000313" key="2">
    <source>
        <dbReference type="EMBL" id="TKI68722.1"/>
    </source>
</evidence>
<reference evidence="2 3" key="1">
    <citation type="submission" date="2019-04" db="EMBL/GenBank/DDBJ databases">
        <title>Sulfurimonas crateris sp. nov. a facultative anaerobic sulfur-oxidizing chemolithautotrophic bacterium isolated from a terrestrial mud vulcano.</title>
        <authorList>
            <person name="Ratnikova N.M."/>
            <person name="Slobodkin A.I."/>
            <person name="Merkel A.Y."/>
            <person name="Novikov A."/>
            <person name="Bonch-Osmolovskaya E.A."/>
            <person name="Slobodkina G.B."/>
        </authorList>
    </citation>
    <scope>NUCLEOTIDE SEQUENCE [LARGE SCALE GENOMIC DNA]</scope>
    <source>
        <strain evidence="2 3">SN118</strain>
    </source>
</reference>
<feature type="transmembrane region" description="Helical" evidence="1">
    <location>
        <begin position="55"/>
        <end position="76"/>
    </location>
</feature>
<dbReference type="RefSeq" id="WP_137014818.1">
    <property type="nucleotide sequence ID" value="NZ_SZPX01000007.1"/>
</dbReference>
<name>A0A4U2Z5M3_9BACT</name>
<dbReference type="Proteomes" id="UP000309561">
    <property type="component" value="Unassembled WGS sequence"/>
</dbReference>
<keyword evidence="1" id="KW-0472">Membrane</keyword>
<comment type="caution">
    <text evidence="2">The sequence shown here is derived from an EMBL/GenBank/DDBJ whole genome shotgun (WGS) entry which is preliminary data.</text>
</comment>
<evidence type="ECO:0008006" key="4">
    <source>
        <dbReference type="Google" id="ProtNLM"/>
    </source>
</evidence>
<keyword evidence="3" id="KW-1185">Reference proteome</keyword>
<feature type="transmembrane region" description="Helical" evidence="1">
    <location>
        <begin position="12"/>
        <end position="34"/>
    </location>
</feature>
<feature type="transmembrane region" description="Helical" evidence="1">
    <location>
        <begin position="96"/>
        <end position="112"/>
    </location>
</feature>
<keyword evidence="1" id="KW-0812">Transmembrane</keyword>
<evidence type="ECO:0000313" key="3">
    <source>
        <dbReference type="Proteomes" id="UP000309561"/>
    </source>
</evidence>
<dbReference type="OrthoDB" id="5334091at2"/>
<proteinExistence type="predicted"/>
<gene>
    <name evidence="2" type="ORF">FCU45_09940</name>
</gene>
<feature type="transmembrane region" description="Helical" evidence="1">
    <location>
        <begin position="133"/>
        <end position="156"/>
    </location>
</feature>
<evidence type="ECO:0000256" key="1">
    <source>
        <dbReference type="SAM" id="Phobius"/>
    </source>
</evidence>
<accession>A0A4U2Z5M3</accession>